<dbReference type="SUPFAM" id="SSF52047">
    <property type="entry name" value="RNI-like"/>
    <property type="match status" value="1"/>
</dbReference>
<dbReference type="Proteomes" id="UP001218218">
    <property type="component" value="Unassembled WGS sequence"/>
</dbReference>
<evidence type="ECO:0008006" key="3">
    <source>
        <dbReference type="Google" id="ProtNLM"/>
    </source>
</evidence>
<accession>A0AAD6ZFX6</accession>
<proteinExistence type="predicted"/>
<comment type="caution">
    <text evidence="1">The sequence shown here is derived from an EMBL/GenBank/DDBJ whole genome shotgun (WGS) entry which is preliminary data.</text>
</comment>
<gene>
    <name evidence="1" type="ORF">DFH08DRAFT_385174</name>
</gene>
<dbReference type="EMBL" id="JARIHO010000052">
    <property type="protein sequence ID" value="KAJ7321000.1"/>
    <property type="molecule type" value="Genomic_DNA"/>
</dbReference>
<protein>
    <recommendedName>
        <fullName evidence="3">F-box domain-containing protein</fullName>
    </recommendedName>
</protein>
<sequence>MATHPRAGILDLPTETLVSILENPTVPTSTLYSLAVSCRRLHFVALPIYFSRHGLTPSSKSIVIDMRTDRRDVLAALQTALLIPNTEEITCTFPHPSCTSIFPLLTHLTRLENYLSRLPSVRHVTLCLDTRGSVCLAVGDDKALRAWTTRMKSLLNCILEKQCECLTMMYGGQLTKSYKLTPPATRRGPIMRLLSAISCVLRGRTSEIPPPTFSRVSRQGHAHIEMSLRPPLHHSYKLASLEIHSAILILPPGLSWTLAVLRTCPTISLTLGCHAEAAIPWSAVLPLIASAATHVTSLTLSDGDSDSWRYSDAVAEAEILDFISRLPRLRHLSISHHSQTDFVEGPLLNLPDLETLRAPAKLILHSLRRSVPPKIQSICVLWSDRDLVSIGLLAAALSALPSPPRVSVSVTSSMYRPAFPIAPSFLERVGALEITPAPYVPLTDITELAAWVGVFPRVRHVDVAFDPKSQGFHADLAIFLGAVKVTAVLDKIKVNGRVYNLPHAGMAPTLT</sequence>
<dbReference type="AlphaFoldDB" id="A0AAD6ZFX6"/>
<evidence type="ECO:0000313" key="1">
    <source>
        <dbReference type="EMBL" id="KAJ7321000.1"/>
    </source>
</evidence>
<organism evidence="1 2">
    <name type="scientific">Mycena albidolilacea</name>
    <dbReference type="NCBI Taxonomy" id="1033008"/>
    <lineage>
        <taxon>Eukaryota</taxon>
        <taxon>Fungi</taxon>
        <taxon>Dikarya</taxon>
        <taxon>Basidiomycota</taxon>
        <taxon>Agaricomycotina</taxon>
        <taxon>Agaricomycetes</taxon>
        <taxon>Agaricomycetidae</taxon>
        <taxon>Agaricales</taxon>
        <taxon>Marasmiineae</taxon>
        <taxon>Mycenaceae</taxon>
        <taxon>Mycena</taxon>
    </lineage>
</organism>
<name>A0AAD6ZFX6_9AGAR</name>
<evidence type="ECO:0000313" key="2">
    <source>
        <dbReference type="Proteomes" id="UP001218218"/>
    </source>
</evidence>
<reference evidence="1" key="1">
    <citation type="submission" date="2023-03" db="EMBL/GenBank/DDBJ databases">
        <title>Massive genome expansion in bonnet fungi (Mycena s.s.) driven by repeated elements and novel gene families across ecological guilds.</title>
        <authorList>
            <consortium name="Lawrence Berkeley National Laboratory"/>
            <person name="Harder C.B."/>
            <person name="Miyauchi S."/>
            <person name="Viragh M."/>
            <person name="Kuo A."/>
            <person name="Thoen E."/>
            <person name="Andreopoulos B."/>
            <person name="Lu D."/>
            <person name="Skrede I."/>
            <person name="Drula E."/>
            <person name="Henrissat B."/>
            <person name="Morin E."/>
            <person name="Kohler A."/>
            <person name="Barry K."/>
            <person name="LaButti K."/>
            <person name="Morin E."/>
            <person name="Salamov A."/>
            <person name="Lipzen A."/>
            <person name="Mereny Z."/>
            <person name="Hegedus B."/>
            <person name="Baldrian P."/>
            <person name="Stursova M."/>
            <person name="Weitz H."/>
            <person name="Taylor A."/>
            <person name="Grigoriev I.V."/>
            <person name="Nagy L.G."/>
            <person name="Martin F."/>
            <person name="Kauserud H."/>
        </authorList>
    </citation>
    <scope>NUCLEOTIDE SEQUENCE</scope>
    <source>
        <strain evidence="1">CBHHK002</strain>
    </source>
</reference>
<keyword evidence="2" id="KW-1185">Reference proteome</keyword>